<dbReference type="AlphaFoldDB" id="A0A7J8TID2"/>
<sequence>MMNSFAFSIVVSGLSGLVEINSYTKKDKCQELKLQGKLGTIF</sequence>
<gene>
    <name evidence="2" type="ORF">Godav_028852</name>
</gene>
<dbReference type="EMBL" id="JABFAC010249491">
    <property type="protein sequence ID" value="MBA0637920.1"/>
    <property type="molecule type" value="Genomic_DNA"/>
</dbReference>
<evidence type="ECO:0000313" key="3">
    <source>
        <dbReference type="Proteomes" id="UP000593561"/>
    </source>
</evidence>
<comment type="caution">
    <text evidence="2">The sequence shown here is derived from an EMBL/GenBank/DDBJ whole genome shotgun (WGS) entry which is preliminary data.</text>
</comment>
<evidence type="ECO:0000313" key="2">
    <source>
        <dbReference type="EMBL" id="MBA0637920.1"/>
    </source>
</evidence>
<accession>A0A7J8TID2</accession>
<name>A0A7J8TID2_GOSDV</name>
<reference evidence="2" key="2">
    <citation type="submission" date="2020-04" db="EMBL/GenBank/DDBJ databases">
        <authorList>
            <person name="Grover C.E."/>
            <person name="Arick M.A. II"/>
            <person name="Thrash A."/>
            <person name="Conover J.L."/>
            <person name="Sanders W.S."/>
            <person name="Peterson D.G."/>
            <person name="Scheffler J.A."/>
            <person name="Scheffler B.E."/>
            <person name="Wendel J.F."/>
        </authorList>
    </citation>
    <scope>NUCLEOTIDE SEQUENCE</scope>
    <source>
        <strain evidence="2">27</strain>
        <tissue evidence="2">Leaf</tissue>
    </source>
</reference>
<reference evidence="2 3" key="1">
    <citation type="journal article" date="2019" name="Genome Biol. Evol.">
        <title>Insights into the evolution of the New World diploid cottons (Gossypium, subgenus Houzingenia) based on genome sequencing.</title>
        <authorList>
            <person name="Grover C.E."/>
            <person name="Arick M.A. 2nd"/>
            <person name="Thrash A."/>
            <person name="Conover J.L."/>
            <person name="Sanders W.S."/>
            <person name="Peterson D.G."/>
            <person name="Frelichowski J.E."/>
            <person name="Scheffler J.A."/>
            <person name="Scheffler B.E."/>
            <person name="Wendel J.F."/>
        </authorList>
    </citation>
    <scope>NUCLEOTIDE SEQUENCE [LARGE SCALE GENOMIC DNA]</scope>
    <source>
        <strain evidence="2">27</strain>
        <tissue evidence="2">Leaf</tissue>
    </source>
</reference>
<feature type="chain" id="PRO_5033594829" evidence="1">
    <location>
        <begin position="17"/>
        <end position="42"/>
    </location>
</feature>
<dbReference type="Proteomes" id="UP000593561">
    <property type="component" value="Unassembled WGS sequence"/>
</dbReference>
<protein>
    <submittedName>
        <fullName evidence="2">Uncharacterized protein</fullName>
    </submittedName>
</protein>
<keyword evidence="1" id="KW-0732">Signal</keyword>
<feature type="signal peptide" evidence="1">
    <location>
        <begin position="1"/>
        <end position="16"/>
    </location>
</feature>
<proteinExistence type="predicted"/>
<keyword evidence="3" id="KW-1185">Reference proteome</keyword>
<organism evidence="2 3">
    <name type="scientific">Gossypium davidsonii</name>
    <name type="common">Davidson's cotton</name>
    <name type="synonym">Gossypium klotzschianum subsp. davidsonii</name>
    <dbReference type="NCBI Taxonomy" id="34287"/>
    <lineage>
        <taxon>Eukaryota</taxon>
        <taxon>Viridiplantae</taxon>
        <taxon>Streptophyta</taxon>
        <taxon>Embryophyta</taxon>
        <taxon>Tracheophyta</taxon>
        <taxon>Spermatophyta</taxon>
        <taxon>Magnoliopsida</taxon>
        <taxon>eudicotyledons</taxon>
        <taxon>Gunneridae</taxon>
        <taxon>Pentapetalae</taxon>
        <taxon>rosids</taxon>
        <taxon>malvids</taxon>
        <taxon>Malvales</taxon>
        <taxon>Malvaceae</taxon>
        <taxon>Malvoideae</taxon>
        <taxon>Gossypium</taxon>
    </lineage>
</organism>
<dbReference type="EMBL" id="JABFAC010249491">
    <property type="protein sequence ID" value="MBA0637921.1"/>
    <property type="molecule type" value="Genomic_DNA"/>
</dbReference>
<evidence type="ECO:0000256" key="1">
    <source>
        <dbReference type="SAM" id="SignalP"/>
    </source>
</evidence>